<proteinExistence type="inferred from homology"/>
<keyword evidence="4" id="KW-1185">Reference proteome</keyword>
<dbReference type="InterPro" id="IPR006680">
    <property type="entry name" value="Amidohydro-rel"/>
</dbReference>
<protein>
    <submittedName>
        <fullName evidence="3">Amidohydrolase family protein</fullName>
    </submittedName>
</protein>
<reference evidence="3 4" key="1">
    <citation type="submission" date="2024-02" db="EMBL/GenBank/DDBJ databases">
        <authorList>
            <person name="Saticioglu I.B."/>
        </authorList>
    </citation>
    <scope>NUCLEOTIDE SEQUENCE [LARGE SCALE GENOMIC DNA]</scope>
    <source>
        <strain evidence="3 4">Mu-80</strain>
    </source>
</reference>
<evidence type="ECO:0000313" key="3">
    <source>
        <dbReference type="EMBL" id="MEJ1088047.1"/>
    </source>
</evidence>
<dbReference type="PANTHER" id="PTHR43569">
    <property type="entry name" value="AMIDOHYDROLASE"/>
    <property type="match status" value="1"/>
</dbReference>
<organism evidence="3 4">
    <name type="scientific">Microbacterium bandirmense</name>
    <dbReference type="NCBI Taxonomy" id="3122050"/>
    <lineage>
        <taxon>Bacteria</taxon>
        <taxon>Bacillati</taxon>
        <taxon>Actinomycetota</taxon>
        <taxon>Actinomycetes</taxon>
        <taxon>Micrococcales</taxon>
        <taxon>Microbacteriaceae</taxon>
        <taxon>Microbacterium</taxon>
    </lineage>
</organism>
<dbReference type="Gene3D" id="3.20.20.140">
    <property type="entry name" value="Metal-dependent hydrolases"/>
    <property type="match status" value="1"/>
</dbReference>
<evidence type="ECO:0000259" key="2">
    <source>
        <dbReference type="Pfam" id="PF04909"/>
    </source>
</evidence>
<dbReference type="SUPFAM" id="SSF51556">
    <property type="entry name" value="Metallo-dependent hydrolases"/>
    <property type="match status" value="1"/>
</dbReference>
<dbReference type="Pfam" id="PF04909">
    <property type="entry name" value="Amidohydro_2"/>
    <property type="match status" value="1"/>
</dbReference>
<comment type="similarity">
    <text evidence="1">Belongs to the metallo-dependent hydrolases superfamily.</text>
</comment>
<gene>
    <name evidence="3" type="ORF">WDU99_06930</name>
</gene>
<dbReference type="Proteomes" id="UP001371224">
    <property type="component" value="Unassembled WGS sequence"/>
</dbReference>
<dbReference type="InterPro" id="IPR052350">
    <property type="entry name" value="Metallo-dep_Lactonases"/>
</dbReference>
<evidence type="ECO:0000256" key="1">
    <source>
        <dbReference type="ARBA" id="ARBA00038310"/>
    </source>
</evidence>
<evidence type="ECO:0000313" key="4">
    <source>
        <dbReference type="Proteomes" id="UP001371224"/>
    </source>
</evidence>
<comment type="caution">
    <text evidence="3">The sequence shown here is derived from an EMBL/GenBank/DDBJ whole genome shotgun (WGS) entry which is preliminary data.</text>
</comment>
<feature type="domain" description="Amidohydrolase-related" evidence="2">
    <location>
        <begin position="3"/>
        <end position="283"/>
    </location>
</feature>
<name>A0ABU8LCH4_9MICO</name>
<dbReference type="RefSeq" id="WP_337331716.1">
    <property type="nucleotide sequence ID" value="NZ_JBBDGM010000005.1"/>
</dbReference>
<dbReference type="EMBL" id="JBBDGM010000005">
    <property type="protein sequence ID" value="MEJ1088047.1"/>
    <property type="molecule type" value="Genomic_DNA"/>
</dbReference>
<accession>A0ABU8LCH4</accession>
<dbReference type="InterPro" id="IPR032466">
    <property type="entry name" value="Metal_Hydrolase"/>
</dbReference>
<sequence>MIIDTHCHAWRNWPYDTQVPDPSTRGSIEALLYEMDTHGVDHSMVVCARIGGGQGGDGYANEDNNEYVLEAAAAHPDRITAWIDVDCAWRPDHHAPGAARRLHDALDQTGASGFTHYFAGDNDGWLRTNEGRDFFRVAAEAGVVASLALSSSWLPDLSEIAEEFPELPILIHHMSHPSRGEQRAQDISRIVALAEHPSIGVKISGFNYNAETYWDFPYPSSIELFRTLLKAFGTERLYWGSDFPASRDQLTYRQSIDVLRTHCAFAGEDAIARILGGNAQRFLTSTTR</sequence>
<dbReference type="PANTHER" id="PTHR43569:SF2">
    <property type="entry name" value="AMIDOHYDROLASE-RELATED DOMAIN-CONTAINING PROTEIN"/>
    <property type="match status" value="1"/>
</dbReference>